<evidence type="ECO:0000259" key="8">
    <source>
        <dbReference type="PROSITE" id="PS50928"/>
    </source>
</evidence>
<dbReference type="HOGENOM" id="CLU_028518_1_2_0"/>
<reference evidence="10" key="2">
    <citation type="submission" date="2011-01" db="EMBL/GenBank/DDBJ databases">
        <title>The complete genome of Deinococcus maricopensis DSM 21211.</title>
        <authorList>
            <consortium name="US DOE Joint Genome Institute (JGI-PGF)"/>
            <person name="Lucas S."/>
            <person name="Copeland A."/>
            <person name="Lapidus A."/>
            <person name="Goodwin L."/>
            <person name="Pitluck S."/>
            <person name="Kyrpides N."/>
            <person name="Mavromatis K."/>
            <person name="Pagani I."/>
            <person name="Ivanova N."/>
            <person name="Ovchinnikova G."/>
            <person name="Zeytun A."/>
            <person name="Detter J.C."/>
            <person name="Han C."/>
            <person name="Land M."/>
            <person name="Hauser L."/>
            <person name="Markowitz V."/>
            <person name="Cheng J.-F."/>
            <person name="Hugenholtz P."/>
            <person name="Woyke T."/>
            <person name="Wu D."/>
            <person name="Pukall R."/>
            <person name="Gehrich-Schroeter G."/>
            <person name="Brambilla E."/>
            <person name="Klenk H.-P."/>
            <person name="Eisen J.A."/>
        </authorList>
    </citation>
    <scope>NUCLEOTIDE SEQUENCE [LARGE SCALE GENOMIC DNA]</scope>
    <source>
        <strain evidence="10">DSM 21211 / LMG 22137 / NRRL B-23946 / LB-34</strain>
    </source>
</reference>
<evidence type="ECO:0000256" key="7">
    <source>
        <dbReference type="RuleBase" id="RU363032"/>
    </source>
</evidence>
<sequence length="291" mass="31975" precursor="true">MKVWKKFSRNPLGVFGLVLAVLFALMALFAPVLAPMPKDQGNVRTTFTIPERMASEGYSSEPTKPNATHKFGLSENGYDIKFGVVWGARTAFVISIVIVAISLIVGLLVGTIAGFYGGWVDTIMMRFTDIIFSFPSILLLIVLATVLGRELWVLMLAFAAVGWGTYARLIRSEILKIKRLEYVEAARAIGARDLRLIMKHVIPNSLGSLLVVVTNDIGSIVVSFAALSFIGVGAPSGFPDWGQLINLSKNWITRPEYAFTYLYPGVALILFSLSWNLIGDSLRDAIDPRSR</sequence>
<accession>E8UBP1</accession>
<evidence type="ECO:0000256" key="3">
    <source>
        <dbReference type="ARBA" id="ARBA00022475"/>
    </source>
</evidence>
<evidence type="ECO:0000313" key="9">
    <source>
        <dbReference type="EMBL" id="ADV68480.1"/>
    </source>
</evidence>
<evidence type="ECO:0000256" key="4">
    <source>
        <dbReference type="ARBA" id="ARBA00022692"/>
    </source>
</evidence>
<gene>
    <name evidence="9" type="ordered locus">Deima_2851</name>
</gene>
<dbReference type="InterPro" id="IPR050366">
    <property type="entry name" value="BP-dependent_transpt_permease"/>
</dbReference>
<dbReference type="KEGG" id="dmr:Deima_2851"/>
<proteinExistence type="inferred from homology"/>
<comment type="subcellular location">
    <subcellularLocation>
        <location evidence="1 7">Cell membrane</location>
        <topology evidence="1 7">Multi-pass membrane protein</topology>
    </subcellularLocation>
</comment>
<dbReference type="PROSITE" id="PS50928">
    <property type="entry name" value="ABC_TM1"/>
    <property type="match status" value="1"/>
</dbReference>
<evidence type="ECO:0000256" key="2">
    <source>
        <dbReference type="ARBA" id="ARBA00022448"/>
    </source>
</evidence>
<dbReference type="InterPro" id="IPR035906">
    <property type="entry name" value="MetI-like_sf"/>
</dbReference>
<feature type="transmembrane region" description="Helical" evidence="7">
    <location>
        <begin position="91"/>
        <end position="115"/>
    </location>
</feature>
<dbReference type="RefSeq" id="WP_013557984.1">
    <property type="nucleotide sequence ID" value="NC_014958.1"/>
</dbReference>
<dbReference type="CDD" id="cd06261">
    <property type="entry name" value="TM_PBP2"/>
    <property type="match status" value="1"/>
</dbReference>
<feature type="transmembrane region" description="Helical" evidence="7">
    <location>
        <begin position="205"/>
        <end position="238"/>
    </location>
</feature>
<protein>
    <submittedName>
        <fullName evidence="9">ABC-type transporter, integral membrane subunit</fullName>
    </submittedName>
</protein>
<dbReference type="GO" id="GO:0055085">
    <property type="term" value="P:transmembrane transport"/>
    <property type="evidence" value="ECO:0007669"/>
    <property type="project" value="InterPro"/>
</dbReference>
<dbReference type="Pfam" id="PF00528">
    <property type="entry name" value="BPD_transp_1"/>
    <property type="match status" value="1"/>
</dbReference>
<organism evidence="9 10">
    <name type="scientific">Deinococcus maricopensis (strain DSM 21211 / LMG 22137 / NRRL B-23946 / LB-34)</name>
    <dbReference type="NCBI Taxonomy" id="709986"/>
    <lineage>
        <taxon>Bacteria</taxon>
        <taxon>Thermotogati</taxon>
        <taxon>Deinococcota</taxon>
        <taxon>Deinococci</taxon>
        <taxon>Deinococcales</taxon>
        <taxon>Deinococcaceae</taxon>
        <taxon>Deinococcus</taxon>
    </lineage>
</organism>
<dbReference type="Proteomes" id="UP000008635">
    <property type="component" value="Chromosome"/>
</dbReference>
<dbReference type="Gene3D" id="1.10.3720.10">
    <property type="entry name" value="MetI-like"/>
    <property type="match status" value="1"/>
</dbReference>
<keyword evidence="4 7" id="KW-0812">Transmembrane</keyword>
<feature type="transmembrane region" description="Helical" evidence="7">
    <location>
        <begin position="258"/>
        <end position="278"/>
    </location>
</feature>
<evidence type="ECO:0000256" key="5">
    <source>
        <dbReference type="ARBA" id="ARBA00022989"/>
    </source>
</evidence>
<keyword evidence="3" id="KW-1003">Cell membrane</keyword>
<dbReference type="InterPro" id="IPR000515">
    <property type="entry name" value="MetI-like"/>
</dbReference>
<dbReference type="PANTHER" id="PTHR43386:SF1">
    <property type="entry name" value="D,D-DIPEPTIDE TRANSPORT SYSTEM PERMEASE PROTEIN DDPC-RELATED"/>
    <property type="match status" value="1"/>
</dbReference>
<dbReference type="PANTHER" id="PTHR43386">
    <property type="entry name" value="OLIGOPEPTIDE TRANSPORT SYSTEM PERMEASE PROTEIN APPC"/>
    <property type="match status" value="1"/>
</dbReference>
<keyword evidence="10" id="KW-1185">Reference proteome</keyword>
<feature type="transmembrane region" description="Helical" evidence="7">
    <location>
        <begin position="127"/>
        <end position="146"/>
    </location>
</feature>
<feature type="transmembrane region" description="Helical" evidence="7">
    <location>
        <begin position="152"/>
        <end position="170"/>
    </location>
</feature>
<dbReference type="GO" id="GO:0005886">
    <property type="term" value="C:plasma membrane"/>
    <property type="evidence" value="ECO:0007669"/>
    <property type="project" value="UniProtKB-SubCell"/>
</dbReference>
<feature type="transmembrane region" description="Helical" evidence="7">
    <location>
        <begin position="12"/>
        <end position="34"/>
    </location>
</feature>
<keyword evidence="5 7" id="KW-1133">Transmembrane helix</keyword>
<name>E8UBP1_DEIML</name>
<evidence type="ECO:0000256" key="6">
    <source>
        <dbReference type="ARBA" id="ARBA00023136"/>
    </source>
</evidence>
<dbReference type="Pfam" id="PF12911">
    <property type="entry name" value="OppC_N"/>
    <property type="match status" value="1"/>
</dbReference>
<dbReference type="OrthoDB" id="9805884at2"/>
<feature type="domain" description="ABC transmembrane type-1" evidence="8">
    <location>
        <begin position="88"/>
        <end position="279"/>
    </location>
</feature>
<reference evidence="9 10" key="1">
    <citation type="journal article" date="2011" name="Stand. Genomic Sci.">
        <title>Complete genome sequence of Deinococcus maricopensis type strain (LB-34).</title>
        <authorList>
            <person name="Pukall R."/>
            <person name="Zeytun A."/>
            <person name="Lucas S."/>
            <person name="Lapidus A."/>
            <person name="Hammon N."/>
            <person name="Deshpande S."/>
            <person name="Nolan M."/>
            <person name="Cheng J.F."/>
            <person name="Pitluck S."/>
            <person name="Liolios K."/>
            <person name="Pagani I."/>
            <person name="Mikhailova N."/>
            <person name="Ivanova N."/>
            <person name="Mavromatis K."/>
            <person name="Pati A."/>
            <person name="Tapia R."/>
            <person name="Han C."/>
            <person name="Goodwin L."/>
            <person name="Chen A."/>
            <person name="Palaniappan K."/>
            <person name="Land M."/>
            <person name="Hauser L."/>
            <person name="Chang Y.J."/>
            <person name="Jeffries C.D."/>
            <person name="Brambilla E.M."/>
            <person name="Rohde M."/>
            <person name="Goker M."/>
            <person name="Detter J.C."/>
            <person name="Woyke T."/>
            <person name="Bristow J."/>
            <person name="Eisen J.A."/>
            <person name="Markowitz V."/>
            <person name="Hugenholtz P."/>
            <person name="Kyrpides N.C."/>
            <person name="Klenk H.P."/>
        </authorList>
    </citation>
    <scope>NUCLEOTIDE SEQUENCE [LARGE SCALE GENOMIC DNA]</scope>
    <source>
        <strain evidence="10">DSM 21211 / LMG 22137 / NRRL B-23946 / LB-34</strain>
    </source>
</reference>
<dbReference type="SUPFAM" id="SSF161098">
    <property type="entry name" value="MetI-like"/>
    <property type="match status" value="1"/>
</dbReference>
<evidence type="ECO:0000313" key="10">
    <source>
        <dbReference type="Proteomes" id="UP000008635"/>
    </source>
</evidence>
<keyword evidence="2 7" id="KW-0813">Transport</keyword>
<dbReference type="eggNOG" id="COG1173">
    <property type="taxonomic scope" value="Bacteria"/>
</dbReference>
<comment type="similarity">
    <text evidence="7">Belongs to the binding-protein-dependent transport system permease family.</text>
</comment>
<dbReference type="STRING" id="709986.Deima_2851"/>
<dbReference type="AlphaFoldDB" id="E8UBP1"/>
<keyword evidence="6 7" id="KW-0472">Membrane</keyword>
<dbReference type="EMBL" id="CP002454">
    <property type="protein sequence ID" value="ADV68480.1"/>
    <property type="molecule type" value="Genomic_DNA"/>
</dbReference>
<dbReference type="InterPro" id="IPR025966">
    <property type="entry name" value="OppC_N"/>
</dbReference>
<evidence type="ECO:0000256" key="1">
    <source>
        <dbReference type="ARBA" id="ARBA00004651"/>
    </source>
</evidence>